<gene>
    <name evidence="1" type="ORF">NPIL_398291</name>
</gene>
<name>A0A8X6Q337_NEPPI</name>
<organism evidence="1 2">
    <name type="scientific">Nephila pilipes</name>
    <name type="common">Giant wood spider</name>
    <name type="synonym">Nephila maculata</name>
    <dbReference type="NCBI Taxonomy" id="299642"/>
    <lineage>
        <taxon>Eukaryota</taxon>
        <taxon>Metazoa</taxon>
        <taxon>Ecdysozoa</taxon>
        <taxon>Arthropoda</taxon>
        <taxon>Chelicerata</taxon>
        <taxon>Arachnida</taxon>
        <taxon>Araneae</taxon>
        <taxon>Araneomorphae</taxon>
        <taxon>Entelegynae</taxon>
        <taxon>Araneoidea</taxon>
        <taxon>Nephilidae</taxon>
        <taxon>Nephila</taxon>
    </lineage>
</organism>
<reference evidence="1" key="1">
    <citation type="submission" date="2020-08" db="EMBL/GenBank/DDBJ databases">
        <title>Multicomponent nature underlies the extraordinary mechanical properties of spider dragline silk.</title>
        <authorList>
            <person name="Kono N."/>
            <person name="Nakamura H."/>
            <person name="Mori M."/>
            <person name="Yoshida Y."/>
            <person name="Ohtoshi R."/>
            <person name="Malay A.D."/>
            <person name="Moran D.A.P."/>
            <person name="Tomita M."/>
            <person name="Numata K."/>
            <person name="Arakawa K."/>
        </authorList>
    </citation>
    <scope>NUCLEOTIDE SEQUENCE</scope>
</reference>
<comment type="caution">
    <text evidence="1">The sequence shown here is derived from an EMBL/GenBank/DDBJ whole genome shotgun (WGS) entry which is preliminary data.</text>
</comment>
<evidence type="ECO:0000313" key="2">
    <source>
        <dbReference type="Proteomes" id="UP000887013"/>
    </source>
</evidence>
<dbReference type="Proteomes" id="UP000887013">
    <property type="component" value="Unassembled WGS sequence"/>
</dbReference>
<dbReference type="EMBL" id="BMAW01123577">
    <property type="protein sequence ID" value="GFU03914.1"/>
    <property type="molecule type" value="Genomic_DNA"/>
</dbReference>
<proteinExistence type="predicted"/>
<evidence type="ECO:0000313" key="1">
    <source>
        <dbReference type="EMBL" id="GFU03914.1"/>
    </source>
</evidence>
<accession>A0A8X6Q337</accession>
<protein>
    <submittedName>
        <fullName evidence="1">Uncharacterized protein</fullName>
    </submittedName>
</protein>
<dbReference type="OrthoDB" id="10317517at2759"/>
<sequence length="104" mass="11723">MTALAITYKSSKRADGIFIKRRLNFIPGTLSIPELEELGNQWTNNYDPLARNMNDLFTIRTISSPEPAPPMNKFHVEIAAETSSKSCPEACFFSDVNRLTVEDK</sequence>
<keyword evidence="2" id="KW-1185">Reference proteome</keyword>
<dbReference type="AlphaFoldDB" id="A0A8X6Q337"/>